<comment type="caution">
    <text evidence="1">The sequence shown here is derived from an EMBL/GenBank/DDBJ whole genome shotgun (WGS) entry which is preliminary data.</text>
</comment>
<dbReference type="EMBL" id="LJUJ01000007">
    <property type="protein sequence ID" value="KPK63952.1"/>
    <property type="molecule type" value="Genomic_DNA"/>
</dbReference>
<protein>
    <submittedName>
        <fullName evidence="1">Uncharacterized protein</fullName>
    </submittedName>
</protein>
<sequence length="136" mass="16228">MKYLGWILSILLAVGMYYTYRTKYLPLMEDVSELREEISMWEDVLKGEKGIKGERQRFTTERFFTGDRLTPFAEVEILRKFDMRNKGIEIYLTAPKAFTRAGDLLRFLAEQHINYKNLSLFVVVDSTERFEYKFIK</sequence>
<accession>A0A0S8FT48</accession>
<name>A0A0S8FT48_UNCW3</name>
<gene>
    <name evidence="1" type="ORF">AMJ83_04575</name>
</gene>
<organism evidence="1 2">
    <name type="scientific">candidate division WOR_3 bacterium SM23_42</name>
    <dbReference type="NCBI Taxonomy" id="1703779"/>
    <lineage>
        <taxon>Bacteria</taxon>
        <taxon>Bacteria division WOR-3</taxon>
    </lineage>
</organism>
<dbReference type="STRING" id="1703779.AMJ83_04575"/>
<reference evidence="1 2" key="1">
    <citation type="journal article" date="2015" name="Microbiome">
        <title>Genomic resolution of linkages in carbon, nitrogen, and sulfur cycling among widespread estuary sediment bacteria.</title>
        <authorList>
            <person name="Baker B.J."/>
            <person name="Lazar C.S."/>
            <person name="Teske A.P."/>
            <person name="Dick G.J."/>
        </authorList>
    </citation>
    <scope>NUCLEOTIDE SEQUENCE [LARGE SCALE GENOMIC DNA]</scope>
    <source>
        <strain evidence="1">SM23_42</strain>
    </source>
</reference>
<proteinExistence type="predicted"/>
<evidence type="ECO:0000313" key="1">
    <source>
        <dbReference type="EMBL" id="KPK63952.1"/>
    </source>
</evidence>
<evidence type="ECO:0000313" key="2">
    <source>
        <dbReference type="Proteomes" id="UP000051373"/>
    </source>
</evidence>
<dbReference type="Proteomes" id="UP000051373">
    <property type="component" value="Unassembled WGS sequence"/>
</dbReference>
<dbReference type="AlphaFoldDB" id="A0A0S8FT48"/>